<sequence>MAQRRRGGYEVFRQQAAWNNECPALGASLQSVTWETIRKLMRVSLWGEQLLQRIKFRAFSR</sequence>
<name>A0A225W8I0_9STRA</name>
<dbReference type="AlphaFoldDB" id="A0A225W8I0"/>
<reference evidence="2" key="1">
    <citation type="submission" date="2017-03" db="EMBL/GenBank/DDBJ databases">
        <title>Phytopthora megakarya and P. palmivora, two closely related causual agents of cacao black pod achieved similar genome size and gene model numbers by different mechanisms.</title>
        <authorList>
            <person name="Ali S."/>
            <person name="Shao J."/>
            <person name="Larry D.J."/>
            <person name="Kronmiller B."/>
            <person name="Shen D."/>
            <person name="Strem M.D."/>
            <person name="Melnick R.L."/>
            <person name="Guiltinan M.J."/>
            <person name="Tyler B.M."/>
            <person name="Meinhardt L.W."/>
            <person name="Bailey B.A."/>
        </authorList>
    </citation>
    <scope>NUCLEOTIDE SEQUENCE [LARGE SCALE GENOMIC DNA]</scope>
    <source>
        <strain evidence="2">zdho120</strain>
    </source>
</reference>
<gene>
    <name evidence="1" type="ORF">PHMEG_00012732</name>
</gene>
<dbReference type="Proteomes" id="UP000198211">
    <property type="component" value="Unassembled WGS sequence"/>
</dbReference>
<evidence type="ECO:0000313" key="1">
    <source>
        <dbReference type="EMBL" id="OWZ13875.1"/>
    </source>
</evidence>
<dbReference type="EMBL" id="NBNE01001474">
    <property type="protein sequence ID" value="OWZ13875.1"/>
    <property type="molecule type" value="Genomic_DNA"/>
</dbReference>
<comment type="caution">
    <text evidence="1">The sequence shown here is derived from an EMBL/GenBank/DDBJ whole genome shotgun (WGS) entry which is preliminary data.</text>
</comment>
<proteinExistence type="predicted"/>
<evidence type="ECO:0000313" key="2">
    <source>
        <dbReference type="Proteomes" id="UP000198211"/>
    </source>
</evidence>
<protein>
    <submittedName>
        <fullName evidence="1">Uncharacterized protein</fullName>
    </submittedName>
</protein>
<organism evidence="1 2">
    <name type="scientific">Phytophthora megakarya</name>
    <dbReference type="NCBI Taxonomy" id="4795"/>
    <lineage>
        <taxon>Eukaryota</taxon>
        <taxon>Sar</taxon>
        <taxon>Stramenopiles</taxon>
        <taxon>Oomycota</taxon>
        <taxon>Peronosporomycetes</taxon>
        <taxon>Peronosporales</taxon>
        <taxon>Peronosporaceae</taxon>
        <taxon>Phytophthora</taxon>
    </lineage>
</organism>
<accession>A0A225W8I0</accession>
<keyword evidence="2" id="KW-1185">Reference proteome</keyword>